<name>A0A8J2YE20_9BACL</name>
<evidence type="ECO:0000313" key="1">
    <source>
        <dbReference type="EMBL" id="GGE23057.1"/>
    </source>
</evidence>
<dbReference type="Proteomes" id="UP000625210">
    <property type="component" value="Unassembled WGS sequence"/>
</dbReference>
<dbReference type="AlphaFoldDB" id="A0A8J2YE20"/>
<keyword evidence="2" id="KW-1185">Reference proteome</keyword>
<protein>
    <submittedName>
        <fullName evidence="1">Uncharacterized protein</fullName>
    </submittedName>
</protein>
<sequence>MSHQDKQFRLVNLKDRNDVMDKIAKAEQEIQQMVGEPVALIAYVQDKQR</sequence>
<reference evidence="1" key="1">
    <citation type="journal article" date="2014" name="Int. J. Syst. Evol. Microbiol.">
        <title>Complete genome sequence of Corynebacterium casei LMG S-19264T (=DSM 44701T), isolated from a smear-ripened cheese.</title>
        <authorList>
            <consortium name="US DOE Joint Genome Institute (JGI-PGF)"/>
            <person name="Walter F."/>
            <person name="Albersmeier A."/>
            <person name="Kalinowski J."/>
            <person name="Ruckert C."/>
        </authorList>
    </citation>
    <scope>NUCLEOTIDE SEQUENCE</scope>
    <source>
        <strain evidence="1">CGMCC 1.15179</strain>
    </source>
</reference>
<comment type="caution">
    <text evidence="1">The sequence shown here is derived from an EMBL/GenBank/DDBJ whole genome shotgun (WGS) entry which is preliminary data.</text>
</comment>
<organism evidence="1 2">
    <name type="scientific">Marinithermofilum abyssi</name>
    <dbReference type="NCBI Taxonomy" id="1571185"/>
    <lineage>
        <taxon>Bacteria</taxon>
        <taxon>Bacillati</taxon>
        <taxon>Bacillota</taxon>
        <taxon>Bacilli</taxon>
        <taxon>Bacillales</taxon>
        <taxon>Thermoactinomycetaceae</taxon>
        <taxon>Marinithermofilum</taxon>
    </lineage>
</organism>
<dbReference type="EMBL" id="BMHQ01000009">
    <property type="protein sequence ID" value="GGE23057.1"/>
    <property type="molecule type" value="Genomic_DNA"/>
</dbReference>
<accession>A0A8J2YE20</accession>
<reference evidence="1" key="2">
    <citation type="submission" date="2020-09" db="EMBL/GenBank/DDBJ databases">
        <authorList>
            <person name="Sun Q."/>
            <person name="Zhou Y."/>
        </authorList>
    </citation>
    <scope>NUCLEOTIDE SEQUENCE</scope>
    <source>
        <strain evidence="1">CGMCC 1.15179</strain>
    </source>
</reference>
<dbReference type="RefSeq" id="WP_188648360.1">
    <property type="nucleotide sequence ID" value="NZ_BMHQ01000009.1"/>
</dbReference>
<proteinExistence type="predicted"/>
<evidence type="ECO:0000313" key="2">
    <source>
        <dbReference type="Proteomes" id="UP000625210"/>
    </source>
</evidence>
<gene>
    <name evidence="1" type="ORF">GCM10011571_26410</name>
</gene>